<sequence>MSVLANRDAVTYAQVMADARTAVWPGHLAATTAGLAAMAAAAVGIVAVAIVVVDRAPVEPTGAVIPTVSVTVPPPPPPSPA</sequence>
<evidence type="ECO:0000313" key="3">
    <source>
        <dbReference type="Proteomes" id="UP000192448"/>
    </source>
</evidence>
<dbReference type="Proteomes" id="UP000192448">
    <property type="component" value="Unassembled WGS sequence"/>
</dbReference>
<keyword evidence="1" id="KW-0812">Transmembrane</keyword>
<name>A0A1W9ZWB0_9MYCO</name>
<comment type="caution">
    <text evidence="2">The sequence shown here is derived from an EMBL/GenBank/DDBJ whole genome shotgun (WGS) entry which is preliminary data.</text>
</comment>
<feature type="non-terminal residue" evidence="2">
    <location>
        <position position="81"/>
    </location>
</feature>
<organism evidence="2 3">
    <name type="scientific">Mycobacterium aquaticum</name>
    <dbReference type="NCBI Taxonomy" id="1927124"/>
    <lineage>
        <taxon>Bacteria</taxon>
        <taxon>Bacillati</taxon>
        <taxon>Actinomycetota</taxon>
        <taxon>Actinomycetes</taxon>
        <taxon>Mycobacteriales</taxon>
        <taxon>Mycobacteriaceae</taxon>
        <taxon>Mycobacterium</taxon>
    </lineage>
</organism>
<feature type="transmembrane region" description="Helical" evidence="1">
    <location>
        <begin position="33"/>
        <end position="53"/>
    </location>
</feature>
<evidence type="ECO:0000256" key="1">
    <source>
        <dbReference type="SAM" id="Phobius"/>
    </source>
</evidence>
<gene>
    <name evidence="2" type="ORF">BST13_37220</name>
</gene>
<keyword evidence="3" id="KW-1185">Reference proteome</keyword>
<protein>
    <submittedName>
        <fullName evidence="2">Uncharacterized protein</fullName>
    </submittedName>
</protein>
<evidence type="ECO:0000313" key="2">
    <source>
        <dbReference type="EMBL" id="ORA21786.1"/>
    </source>
</evidence>
<proteinExistence type="predicted"/>
<accession>A0A1W9ZWB0</accession>
<dbReference type="EMBL" id="MVHF01000074">
    <property type="protein sequence ID" value="ORA21786.1"/>
    <property type="molecule type" value="Genomic_DNA"/>
</dbReference>
<dbReference type="AlphaFoldDB" id="A0A1W9ZWB0"/>
<keyword evidence="1" id="KW-1133">Transmembrane helix</keyword>
<keyword evidence="1" id="KW-0472">Membrane</keyword>
<reference evidence="2 3" key="1">
    <citation type="submission" date="2017-02" db="EMBL/GenBank/DDBJ databases">
        <title>The new phylogeny of genus Mycobacterium.</title>
        <authorList>
            <person name="Tortoli E."/>
            <person name="Trovato A."/>
            <person name="Cirillo D.M."/>
        </authorList>
    </citation>
    <scope>NUCLEOTIDE SEQUENCE [LARGE SCALE GENOMIC DNA]</scope>
    <source>
        <strain evidence="2 3">RW6</strain>
    </source>
</reference>